<evidence type="ECO:0000313" key="2">
    <source>
        <dbReference type="Proteomes" id="UP001304071"/>
    </source>
</evidence>
<accession>A0ABZ0QIQ8</accession>
<dbReference type="EMBL" id="CP138204">
    <property type="protein sequence ID" value="WPC75921.1"/>
    <property type="molecule type" value="Genomic_DNA"/>
</dbReference>
<proteinExistence type="predicted"/>
<protein>
    <submittedName>
        <fullName evidence="1">Uncharacterized protein</fullName>
    </submittedName>
</protein>
<name>A0ABZ0QIQ8_9VIBR</name>
<keyword evidence="2" id="KW-1185">Reference proteome</keyword>
<organism evidence="1 2">
    <name type="scientific">Vibrio porteresiae DSM 19223</name>
    <dbReference type="NCBI Taxonomy" id="1123496"/>
    <lineage>
        <taxon>Bacteria</taxon>
        <taxon>Pseudomonadati</taxon>
        <taxon>Pseudomonadota</taxon>
        <taxon>Gammaproteobacteria</taxon>
        <taxon>Vibrionales</taxon>
        <taxon>Vibrionaceae</taxon>
        <taxon>Vibrio</taxon>
    </lineage>
</organism>
<sequence>MIIKREPQQFKQDGELGLYDIHELVDRLNYLSFPLPIAPNDDFGDSNEEFLEKLAEVQAFANELNSTGTFESAIQENEANYQEFIMNVDGQNVSFKLVNSQIFSRCDISKYKKQLLEMADTINATLYDGTGTKIKRERKGFFSFLGF</sequence>
<gene>
    <name evidence="1" type="ORF">R8Z52_23695</name>
</gene>
<reference evidence="1 2" key="1">
    <citation type="submission" date="2023-11" db="EMBL/GenBank/DDBJ databases">
        <title>Plant-associative lifestyle of Vibrio porteresiae and its evolutionary dynamics.</title>
        <authorList>
            <person name="Rameshkumar N."/>
            <person name="Kirti K."/>
        </authorList>
    </citation>
    <scope>NUCLEOTIDE SEQUENCE [LARGE SCALE GENOMIC DNA]</scope>
    <source>
        <strain evidence="1 2">MSSRF30</strain>
    </source>
</reference>
<dbReference type="RefSeq" id="WP_261897889.1">
    <property type="nucleotide sequence ID" value="NZ_AP024896.1"/>
</dbReference>
<evidence type="ECO:0000313" key="1">
    <source>
        <dbReference type="EMBL" id="WPC75921.1"/>
    </source>
</evidence>
<dbReference type="Proteomes" id="UP001304071">
    <property type="component" value="Chromosome 2"/>
</dbReference>